<dbReference type="EnsemblPlants" id="Pp3c23_14180V3.4">
    <property type="protein sequence ID" value="Pp3c23_14180V3.4"/>
    <property type="gene ID" value="Pp3c23_14180"/>
</dbReference>
<dbReference type="Gramene" id="Pp3c23_14180V3.4">
    <property type="protein sequence ID" value="Pp3c23_14180V3.4"/>
    <property type="gene ID" value="Pp3c23_14180"/>
</dbReference>
<dbReference type="AlphaFoldDB" id="A0A7I4CDU1"/>
<keyword evidence="7" id="KW-1185">Reference proteome</keyword>
<reference evidence="6" key="3">
    <citation type="submission" date="2020-12" db="UniProtKB">
        <authorList>
            <consortium name="EnsemblPlants"/>
        </authorList>
    </citation>
    <scope>IDENTIFICATION</scope>
</reference>
<feature type="domain" description="FAD-dependent protein C-terminal" evidence="5">
    <location>
        <begin position="409"/>
        <end position="615"/>
    </location>
</feature>
<dbReference type="Gene3D" id="3.30.70.2700">
    <property type="match status" value="1"/>
</dbReference>
<feature type="domain" description="FAD-dependent oxidoreductase 2 FAD-binding" evidence="4">
    <location>
        <begin position="262"/>
        <end position="296"/>
    </location>
</feature>
<dbReference type="PANTHER" id="PTHR42842">
    <property type="entry name" value="FAD/NAD(P)-BINDING OXIDOREDUCTASE"/>
    <property type="match status" value="1"/>
</dbReference>
<dbReference type="InterPro" id="IPR049516">
    <property type="entry name" value="FAD-depend_C"/>
</dbReference>
<accession>A0A7I4CDU1</accession>
<sequence length="683" mass="73521">MSFVVAQNLADSLFLPQLPKSFSQLGSPAGAGSERVTFRTSVQGSAVRGKPDSKRSFYDSAERSYARRGSYFRRKDDAAKELAVERQMGGNTGRRKTIMESAGYFRIYRVEVPLDKDSGKDSYEVSDAVLESTAGALGCQPEMLPRSGLTVIRKSFDARKDLKFVYTVELDIEECMKQNPKIKLILSKLGVKPARLEFSKMPWAPLDVVSVLAREGETRVASSSTELAAEGDAQFQGPDLEQRGTSNASTTGRRSGHEMAKVVVVGSGPAGLFAALVLAESGAKVTLVERGQPVEGRGKDIGALMVRRLLNAESNLCYGEGGAGTWSDGKLTTRIGKNGGSVQAVLATLVRFGAPASILMDGKPHVGTDRLIHILRSFRQHLSALGVTLLFGTRMDDLVVRDGRLVGVHVGFRVEHPQELINEIQYHKWASEVQRGKGKLPVADYRVAMNIKEDEVLSRGCYSFCMCPGGQIVPTSTDESELCINGMSFSKRSSKWANSALVVTVPSADFDPLIGEHGPLAGIAFQRALERDAAILGGGKLVAPAQTIPDFMEGKLSGNELPSSSYRLGVRAAPLHELLPSHLTRALREALLAFNDQLPGFITEHGLLHAIETRTSSPVRIDRDKDTYECVSLPGLFPVGEGAGYAGGIVSAAVDGMHAGLAIAKIFNPSSSDLGRSLQITED</sequence>
<dbReference type="InterPro" id="IPR003953">
    <property type="entry name" value="FAD-dep_OxRdtase_2_FAD-bd"/>
</dbReference>
<proteinExistence type="predicted"/>
<evidence type="ECO:0008006" key="8">
    <source>
        <dbReference type="Google" id="ProtNLM"/>
    </source>
</evidence>
<evidence type="ECO:0000259" key="5">
    <source>
        <dbReference type="Pfam" id="PF21688"/>
    </source>
</evidence>
<feature type="compositionally biased region" description="Polar residues" evidence="3">
    <location>
        <begin position="243"/>
        <end position="253"/>
    </location>
</feature>
<evidence type="ECO:0000259" key="4">
    <source>
        <dbReference type="Pfam" id="PF00890"/>
    </source>
</evidence>
<evidence type="ECO:0000256" key="3">
    <source>
        <dbReference type="SAM" id="MobiDB-lite"/>
    </source>
</evidence>
<dbReference type="InterPro" id="IPR036188">
    <property type="entry name" value="FAD/NAD-bd_sf"/>
</dbReference>
<dbReference type="Pfam" id="PF00890">
    <property type="entry name" value="FAD_binding_2"/>
    <property type="match status" value="1"/>
</dbReference>
<dbReference type="Gene3D" id="3.50.50.60">
    <property type="entry name" value="FAD/NAD(P)-binding domain"/>
    <property type="match status" value="2"/>
</dbReference>
<reference evidence="6 7" key="1">
    <citation type="journal article" date="2008" name="Science">
        <title>The Physcomitrella genome reveals evolutionary insights into the conquest of land by plants.</title>
        <authorList>
            <person name="Rensing S."/>
            <person name="Lang D."/>
            <person name="Zimmer A."/>
            <person name="Terry A."/>
            <person name="Salamov A."/>
            <person name="Shapiro H."/>
            <person name="Nishiyama T."/>
            <person name="Perroud P.-F."/>
            <person name="Lindquist E."/>
            <person name="Kamisugi Y."/>
            <person name="Tanahashi T."/>
            <person name="Sakakibara K."/>
            <person name="Fujita T."/>
            <person name="Oishi K."/>
            <person name="Shin-I T."/>
            <person name="Kuroki Y."/>
            <person name="Toyoda A."/>
            <person name="Suzuki Y."/>
            <person name="Hashimoto A."/>
            <person name="Yamaguchi K."/>
            <person name="Sugano A."/>
            <person name="Kohara Y."/>
            <person name="Fujiyama A."/>
            <person name="Anterola A."/>
            <person name="Aoki S."/>
            <person name="Ashton N."/>
            <person name="Barbazuk W.B."/>
            <person name="Barker E."/>
            <person name="Bennetzen J."/>
            <person name="Bezanilla M."/>
            <person name="Blankenship R."/>
            <person name="Cho S.H."/>
            <person name="Dutcher S."/>
            <person name="Estelle M."/>
            <person name="Fawcett J.A."/>
            <person name="Gundlach H."/>
            <person name="Hanada K."/>
            <person name="Heyl A."/>
            <person name="Hicks K.A."/>
            <person name="Hugh J."/>
            <person name="Lohr M."/>
            <person name="Mayer K."/>
            <person name="Melkozernov A."/>
            <person name="Murata T."/>
            <person name="Nelson D."/>
            <person name="Pils B."/>
            <person name="Prigge M."/>
            <person name="Reiss B."/>
            <person name="Renner T."/>
            <person name="Rombauts S."/>
            <person name="Rushton P."/>
            <person name="Sanderfoot A."/>
            <person name="Schween G."/>
            <person name="Shiu S.-H."/>
            <person name="Stueber K."/>
            <person name="Theodoulou F.L."/>
            <person name="Tu H."/>
            <person name="Van de Peer Y."/>
            <person name="Verrier P.J."/>
            <person name="Waters E."/>
            <person name="Wood A."/>
            <person name="Yang L."/>
            <person name="Cove D."/>
            <person name="Cuming A."/>
            <person name="Hasebe M."/>
            <person name="Lucas S."/>
            <person name="Mishler D.B."/>
            <person name="Reski R."/>
            <person name="Grigoriev I."/>
            <person name="Quatrano R.S."/>
            <person name="Boore J.L."/>
        </authorList>
    </citation>
    <scope>NUCLEOTIDE SEQUENCE [LARGE SCALE GENOMIC DNA]</scope>
    <source>
        <strain evidence="6 7">cv. Gransden 2004</strain>
    </source>
</reference>
<dbReference type="InterPro" id="IPR028348">
    <property type="entry name" value="FAD-binding_protein"/>
</dbReference>
<dbReference type="Proteomes" id="UP000006727">
    <property type="component" value="Chromosome 23"/>
</dbReference>
<dbReference type="Pfam" id="PF21688">
    <property type="entry name" value="FAD-depend_C"/>
    <property type="match status" value="1"/>
</dbReference>
<dbReference type="GO" id="GO:0016491">
    <property type="term" value="F:oxidoreductase activity"/>
    <property type="evidence" value="ECO:0007669"/>
    <property type="project" value="UniProtKB-KW"/>
</dbReference>
<dbReference type="EMBL" id="ABEU02000023">
    <property type="status" value="NOT_ANNOTATED_CDS"/>
    <property type="molecule type" value="Genomic_DNA"/>
</dbReference>
<evidence type="ECO:0000313" key="7">
    <source>
        <dbReference type="Proteomes" id="UP000006727"/>
    </source>
</evidence>
<name>A0A7I4CDU1_PHYPA</name>
<keyword evidence="1" id="KW-0285">Flavoprotein</keyword>
<dbReference type="SUPFAM" id="SSF51905">
    <property type="entry name" value="FAD/NAD(P)-binding domain"/>
    <property type="match status" value="1"/>
</dbReference>
<organism evidence="6 7">
    <name type="scientific">Physcomitrium patens</name>
    <name type="common">Spreading-leaved earth moss</name>
    <name type="synonym">Physcomitrella patens</name>
    <dbReference type="NCBI Taxonomy" id="3218"/>
    <lineage>
        <taxon>Eukaryota</taxon>
        <taxon>Viridiplantae</taxon>
        <taxon>Streptophyta</taxon>
        <taxon>Embryophyta</taxon>
        <taxon>Bryophyta</taxon>
        <taxon>Bryophytina</taxon>
        <taxon>Bryopsida</taxon>
        <taxon>Funariidae</taxon>
        <taxon>Funariales</taxon>
        <taxon>Funariaceae</taxon>
        <taxon>Physcomitrium</taxon>
    </lineage>
</organism>
<feature type="region of interest" description="Disordered" evidence="3">
    <location>
        <begin position="222"/>
        <end position="255"/>
    </location>
</feature>
<gene>
    <name evidence="6" type="primary">LOC112276235</name>
</gene>
<protein>
    <recommendedName>
        <fullName evidence="8">FAD-binding domain-containing protein</fullName>
    </recommendedName>
</protein>
<reference evidence="6 7" key="2">
    <citation type="journal article" date="2018" name="Plant J.">
        <title>The Physcomitrella patens chromosome-scale assembly reveals moss genome structure and evolution.</title>
        <authorList>
            <person name="Lang D."/>
            <person name="Ullrich K.K."/>
            <person name="Murat F."/>
            <person name="Fuchs J."/>
            <person name="Jenkins J."/>
            <person name="Haas F.B."/>
            <person name="Piednoel M."/>
            <person name="Gundlach H."/>
            <person name="Van Bel M."/>
            <person name="Meyberg R."/>
            <person name="Vives C."/>
            <person name="Morata J."/>
            <person name="Symeonidi A."/>
            <person name="Hiss M."/>
            <person name="Muchero W."/>
            <person name="Kamisugi Y."/>
            <person name="Saleh O."/>
            <person name="Blanc G."/>
            <person name="Decker E.L."/>
            <person name="van Gessel N."/>
            <person name="Grimwood J."/>
            <person name="Hayes R.D."/>
            <person name="Graham S.W."/>
            <person name="Gunter L.E."/>
            <person name="McDaniel S.F."/>
            <person name="Hoernstein S.N.W."/>
            <person name="Larsson A."/>
            <person name="Li F.W."/>
            <person name="Perroud P.F."/>
            <person name="Phillips J."/>
            <person name="Ranjan P."/>
            <person name="Rokshar D.S."/>
            <person name="Rothfels C.J."/>
            <person name="Schneider L."/>
            <person name="Shu S."/>
            <person name="Stevenson D.W."/>
            <person name="Thummler F."/>
            <person name="Tillich M."/>
            <person name="Villarreal Aguilar J.C."/>
            <person name="Widiez T."/>
            <person name="Wong G.K."/>
            <person name="Wymore A."/>
            <person name="Zhang Y."/>
            <person name="Zimmer A.D."/>
            <person name="Quatrano R.S."/>
            <person name="Mayer K.F.X."/>
            <person name="Goodstein D."/>
            <person name="Casacuberta J.M."/>
            <person name="Vandepoele K."/>
            <person name="Reski R."/>
            <person name="Cuming A.C."/>
            <person name="Tuskan G.A."/>
            <person name="Maumus F."/>
            <person name="Salse J."/>
            <person name="Schmutz J."/>
            <person name="Rensing S.A."/>
        </authorList>
    </citation>
    <scope>NUCLEOTIDE SEQUENCE [LARGE SCALE GENOMIC DNA]</scope>
    <source>
        <strain evidence="6 7">cv. Gransden 2004</strain>
    </source>
</reference>
<evidence type="ECO:0000256" key="2">
    <source>
        <dbReference type="ARBA" id="ARBA00023002"/>
    </source>
</evidence>
<keyword evidence="2" id="KW-0560">Oxidoreductase</keyword>
<evidence type="ECO:0000313" key="6">
    <source>
        <dbReference type="EnsemblPlants" id="Pp3c23_14180V3.4"/>
    </source>
</evidence>
<evidence type="ECO:0000256" key="1">
    <source>
        <dbReference type="ARBA" id="ARBA00022630"/>
    </source>
</evidence>
<dbReference type="PANTHER" id="PTHR42842:SF3">
    <property type="entry name" value="FAD_NAD(P)-BINDING OXIDOREDUCTASE FAMILY PROTEIN"/>
    <property type="match status" value="1"/>
</dbReference>